<dbReference type="EMBL" id="KL596824">
    <property type="protein sequence ID" value="KER24060.1"/>
    <property type="molecule type" value="Genomic_DNA"/>
</dbReference>
<proteinExistence type="predicted"/>
<reference evidence="1 2" key="1">
    <citation type="submission" date="2013-11" db="EMBL/GenBank/DDBJ databases">
        <title>Opisthorchis viverrini - life in the bile duct.</title>
        <authorList>
            <person name="Young N.D."/>
            <person name="Nagarajan N."/>
            <person name="Lin S.J."/>
            <person name="Korhonen P.K."/>
            <person name="Jex A.R."/>
            <person name="Hall R.S."/>
            <person name="Safavi-Hemami H."/>
            <person name="Kaewkong W."/>
            <person name="Bertrand D."/>
            <person name="Gao S."/>
            <person name="Seet Q."/>
            <person name="Wongkham S."/>
            <person name="Teh B.T."/>
            <person name="Wongkham C."/>
            <person name="Intapan P.M."/>
            <person name="Maleewong W."/>
            <person name="Yang X."/>
            <person name="Hu M."/>
            <person name="Wang Z."/>
            <person name="Hofmann A."/>
            <person name="Sternberg P.W."/>
            <person name="Tan P."/>
            <person name="Wang J."/>
            <person name="Gasser R.B."/>
        </authorList>
    </citation>
    <scope>NUCLEOTIDE SEQUENCE [LARGE SCALE GENOMIC DNA]</scope>
</reference>
<sequence>MQPEGSTRAGILPGCLSLDRGSREAEVGFEPRPFRSIPRTKGARWTKWLEREFTDRKVRGSNPTSATRLPLSRLRQPGSIPALVPPSCGMAARHRKGATAGRLPPNKTGLIALSALRCSGSVNI</sequence>
<evidence type="ECO:0000313" key="1">
    <source>
        <dbReference type="EMBL" id="KER24060.1"/>
    </source>
</evidence>
<keyword evidence="2" id="KW-1185">Reference proteome</keyword>
<accession>A0A074ZL22</accession>
<protein>
    <submittedName>
        <fullName evidence="1">Uncharacterized protein</fullName>
    </submittedName>
</protein>
<dbReference type="OrthoDB" id="10395572at2759"/>
<dbReference type="CTD" id="20322371"/>
<dbReference type="AlphaFoldDB" id="A0A074ZL22"/>
<dbReference type="KEGG" id="ovi:T265_08192"/>
<evidence type="ECO:0000313" key="2">
    <source>
        <dbReference type="Proteomes" id="UP000054324"/>
    </source>
</evidence>
<organism evidence="1 2">
    <name type="scientific">Opisthorchis viverrini</name>
    <name type="common">Southeast Asian liver fluke</name>
    <dbReference type="NCBI Taxonomy" id="6198"/>
    <lineage>
        <taxon>Eukaryota</taxon>
        <taxon>Metazoa</taxon>
        <taxon>Spiralia</taxon>
        <taxon>Lophotrochozoa</taxon>
        <taxon>Platyhelminthes</taxon>
        <taxon>Trematoda</taxon>
        <taxon>Digenea</taxon>
        <taxon>Opisthorchiida</taxon>
        <taxon>Opisthorchiata</taxon>
        <taxon>Opisthorchiidae</taxon>
        <taxon>Opisthorchis</taxon>
    </lineage>
</organism>
<name>A0A074ZL22_OPIVI</name>
<dbReference type="RefSeq" id="XP_009172185.1">
    <property type="nucleotide sequence ID" value="XM_009173921.1"/>
</dbReference>
<dbReference type="Proteomes" id="UP000054324">
    <property type="component" value="Unassembled WGS sequence"/>
</dbReference>
<gene>
    <name evidence="1" type="ORF">T265_08192</name>
</gene>
<dbReference type="GeneID" id="20322371"/>